<dbReference type="PANTHER" id="PTHR12110">
    <property type="entry name" value="HYDROXYPYRUVATE ISOMERASE"/>
    <property type="match status" value="1"/>
</dbReference>
<dbReference type="EMBL" id="VKAC01000011">
    <property type="protein sequence ID" value="TXR52893.1"/>
    <property type="molecule type" value="Genomic_DNA"/>
</dbReference>
<comment type="caution">
    <text evidence="2">The sequence shown here is derived from an EMBL/GenBank/DDBJ whole genome shotgun (WGS) entry which is preliminary data.</text>
</comment>
<evidence type="ECO:0000313" key="3">
    <source>
        <dbReference type="Proteomes" id="UP000321234"/>
    </source>
</evidence>
<dbReference type="InterPro" id="IPR013022">
    <property type="entry name" value="Xyl_isomerase-like_TIM-brl"/>
</dbReference>
<keyword evidence="3" id="KW-1185">Reference proteome</keyword>
<proteinExistence type="predicted"/>
<protein>
    <submittedName>
        <fullName evidence="2">TIM barrel protein</fullName>
    </submittedName>
</protein>
<dbReference type="OrthoDB" id="104997at2"/>
<accession>A0A5C8Z6H5</accession>
<gene>
    <name evidence="2" type="ORF">FMM08_17475</name>
</gene>
<organism evidence="2 3">
    <name type="scientific">Quadrisphaera setariae</name>
    <dbReference type="NCBI Taxonomy" id="2593304"/>
    <lineage>
        <taxon>Bacteria</taxon>
        <taxon>Bacillati</taxon>
        <taxon>Actinomycetota</taxon>
        <taxon>Actinomycetes</taxon>
        <taxon>Kineosporiales</taxon>
        <taxon>Kineosporiaceae</taxon>
        <taxon>Quadrisphaera</taxon>
    </lineage>
</organism>
<dbReference type="InterPro" id="IPR050312">
    <property type="entry name" value="IolE/XylAMocC-like"/>
</dbReference>
<dbReference type="InterPro" id="IPR036237">
    <property type="entry name" value="Xyl_isomerase-like_sf"/>
</dbReference>
<dbReference type="SUPFAM" id="SSF51658">
    <property type="entry name" value="Xylose isomerase-like"/>
    <property type="match status" value="1"/>
</dbReference>
<dbReference type="Proteomes" id="UP000321234">
    <property type="component" value="Unassembled WGS sequence"/>
</dbReference>
<sequence length="320" mass="34642">MPRLTRDRVALNAIQWINVKADPSDPDSPDLWRYADPDFRADYPGVLAEIRDAGFGAVMMEVLATQTLQDYALMVRESGLALAPGYAQIGIPSDHDVRLAPGSAERVHWFDGVRRRAEESAYFGLESVFIAPEVAWGPKHPRTEVGAATGLDFDQARLDEVIDVLGQACEVLVAEGVRPGLHNHVGTWVETEDEIEQVLAAIPADLLGASFDVGHLEWAGIDAAAMLRRHADRLLDLHLKDLDLGVAAASRATPTPYRKAADSGIFLEPGLGQIDLDAVLAALPGDFGGWVVIEVDKASMAPDASARVSWEWVDRSIPAA</sequence>
<dbReference type="RefSeq" id="WP_147927660.1">
    <property type="nucleotide sequence ID" value="NZ_VKAC01000011.1"/>
</dbReference>
<evidence type="ECO:0000313" key="2">
    <source>
        <dbReference type="EMBL" id="TXR52893.1"/>
    </source>
</evidence>
<feature type="domain" description="Xylose isomerase-like TIM barrel" evidence="1">
    <location>
        <begin position="48"/>
        <end position="313"/>
    </location>
</feature>
<dbReference type="PANTHER" id="PTHR12110:SF41">
    <property type="entry name" value="INOSOSE DEHYDRATASE"/>
    <property type="match status" value="1"/>
</dbReference>
<evidence type="ECO:0000259" key="1">
    <source>
        <dbReference type="Pfam" id="PF01261"/>
    </source>
</evidence>
<name>A0A5C8Z6H5_9ACTN</name>
<reference evidence="2 3" key="1">
    <citation type="submission" date="2019-07" db="EMBL/GenBank/DDBJ databases">
        <title>Quadrisphaera sp. strain DD2A genome sequencing and assembly.</title>
        <authorList>
            <person name="Kim I."/>
        </authorList>
    </citation>
    <scope>NUCLEOTIDE SEQUENCE [LARGE SCALE GENOMIC DNA]</scope>
    <source>
        <strain evidence="2 3">DD2A</strain>
    </source>
</reference>
<dbReference type="Pfam" id="PF01261">
    <property type="entry name" value="AP_endonuc_2"/>
    <property type="match status" value="1"/>
</dbReference>
<dbReference type="Gene3D" id="3.20.20.150">
    <property type="entry name" value="Divalent-metal-dependent TIM barrel enzymes"/>
    <property type="match status" value="1"/>
</dbReference>
<dbReference type="AlphaFoldDB" id="A0A5C8Z6H5"/>